<dbReference type="RefSeq" id="WP_203760150.1">
    <property type="nucleotide sequence ID" value="NZ_BAAABO010000025.1"/>
</dbReference>
<dbReference type="PANTHER" id="PTHR33653">
    <property type="entry name" value="RIBONUCLEASE VAPC2"/>
    <property type="match status" value="1"/>
</dbReference>
<evidence type="ECO:0000259" key="9">
    <source>
        <dbReference type="Pfam" id="PF01850"/>
    </source>
</evidence>
<dbReference type="InterPro" id="IPR029060">
    <property type="entry name" value="PIN-like_dom_sf"/>
</dbReference>
<feature type="binding site" evidence="8">
    <location>
        <position position="5"/>
    </location>
    <ligand>
        <name>Mg(2+)</name>
        <dbReference type="ChEBI" id="CHEBI:18420"/>
    </ligand>
</feature>
<reference evidence="10 11" key="1">
    <citation type="submission" date="2021-01" db="EMBL/GenBank/DDBJ databases">
        <title>Whole genome shotgun sequence of Actinoplanes deccanensis NBRC 13994.</title>
        <authorList>
            <person name="Komaki H."/>
            <person name="Tamura T."/>
        </authorList>
    </citation>
    <scope>NUCLEOTIDE SEQUENCE [LARGE SCALE GENOMIC DNA]</scope>
    <source>
        <strain evidence="10 11">NBRC 13994</strain>
    </source>
</reference>
<evidence type="ECO:0000256" key="4">
    <source>
        <dbReference type="ARBA" id="ARBA00022723"/>
    </source>
</evidence>
<evidence type="ECO:0000256" key="3">
    <source>
        <dbReference type="ARBA" id="ARBA00022722"/>
    </source>
</evidence>
<evidence type="ECO:0000256" key="6">
    <source>
        <dbReference type="ARBA" id="ARBA00022842"/>
    </source>
</evidence>
<protein>
    <recommendedName>
        <fullName evidence="8">Ribonuclease VapC</fullName>
        <shortName evidence="8">RNase VapC</shortName>
        <ecNumber evidence="8">3.1.-.-</ecNumber>
    </recommendedName>
    <alternativeName>
        <fullName evidence="8">Toxin VapC</fullName>
    </alternativeName>
</protein>
<evidence type="ECO:0000313" key="11">
    <source>
        <dbReference type="Proteomes" id="UP000609879"/>
    </source>
</evidence>
<feature type="binding site" evidence="8">
    <location>
        <position position="103"/>
    </location>
    <ligand>
        <name>Mg(2+)</name>
        <dbReference type="ChEBI" id="CHEBI:18420"/>
    </ligand>
</feature>
<comment type="similarity">
    <text evidence="7 8">Belongs to the PINc/VapC protein family.</text>
</comment>
<dbReference type="EC" id="3.1.-.-" evidence="8"/>
<keyword evidence="3 8" id="KW-0540">Nuclease</keyword>
<keyword evidence="8" id="KW-0800">Toxin</keyword>
<keyword evidence="5 8" id="KW-0378">Hydrolase</keyword>
<name>A0ABQ3XWT9_9ACTN</name>
<keyword evidence="4 8" id="KW-0479">Metal-binding</keyword>
<dbReference type="PANTHER" id="PTHR33653:SF1">
    <property type="entry name" value="RIBONUCLEASE VAPC2"/>
    <property type="match status" value="1"/>
</dbReference>
<dbReference type="Gene3D" id="3.40.50.1010">
    <property type="entry name" value="5'-nuclease"/>
    <property type="match status" value="1"/>
</dbReference>
<proteinExistence type="inferred from homology"/>
<evidence type="ECO:0000256" key="1">
    <source>
        <dbReference type="ARBA" id="ARBA00001946"/>
    </source>
</evidence>
<keyword evidence="6 8" id="KW-0460">Magnesium</keyword>
<evidence type="ECO:0000313" key="10">
    <source>
        <dbReference type="EMBL" id="GID72186.1"/>
    </source>
</evidence>
<comment type="caution">
    <text evidence="10">The sequence shown here is derived from an EMBL/GenBank/DDBJ whole genome shotgun (WGS) entry which is preliminary data.</text>
</comment>
<evidence type="ECO:0000256" key="5">
    <source>
        <dbReference type="ARBA" id="ARBA00022801"/>
    </source>
</evidence>
<keyword evidence="2 8" id="KW-1277">Toxin-antitoxin system</keyword>
<dbReference type="Pfam" id="PF01850">
    <property type="entry name" value="PIN"/>
    <property type="match status" value="1"/>
</dbReference>
<evidence type="ECO:0000256" key="7">
    <source>
        <dbReference type="ARBA" id="ARBA00038093"/>
    </source>
</evidence>
<dbReference type="EMBL" id="BOMI01000013">
    <property type="protein sequence ID" value="GID72186.1"/>
    <property type="molecule type" value="Genomic_DNA"/>
</dbReference>
<accession>A0ABQ3XWT9</accession>
<dbReference type="SUPFAM" id="SSF88723">
    <property type="entry name" value="PIN domain-like"/>
    <property type="match status" value="1"/>
</dbReference>
<gene>
    <name evidence="10" type="primary">vapC_1</name>
    <name evidence="8" type="synonym">vapC</name>
    <name evidence="10" type="ORF">Ade02nite_08270</name>
</gene>
<feature type="domain" description="PIN" evidence="9">
    <location>
        <begin position="2"/>
        <end position="125"/>
    </location>
</feature>
<sequence>MIVLDTNVVSELMRAAPEPAVLAWLQQTSSTGLYTTAVTVAEIRYGIARLPEGRRRHTLHQAADEIFAAFPRQVLPFDLAAATAYADVVAGRERDGNPISGFDGQIAAICRSRAATLATRNIKDFTETGIALVDPWQETRGRDQR</sequence>
<dbReference type="InterPro" id="IPR022907">
    <property type="entry name" value="VapC_family"/>
</dbReference>
<comment type="function">
    <text evidence="8">Toxic component of a toxin-antitoxin (TA) system. An RNase.</text>
</comment>
<dbReference type="InterPro" id="IPR002716">
    <property type="entry name" value="PIN_dom"/>
</dbReference>
<dbReference type="Proteomes" id="UP000609879">
    <property type="component" value="Unassembled WGS sequence"/>
</dbReference>
<dbReference type="HAMAP" id="MF_00265">
    <property type="entry name" value="VapC_Nob1"/>
    <property type="match status" value="1"/>
</dbReference>
<comment type="cofactor">
    <cofactor evidence="1 8">
        <name>Mg(2+)</name>
        <dbReference type="ChEBI" id="CHEBI:18420"/>
    </cofactor>
</comment>
<keyword evidence="11" id="KW-1185">Reference proteome</keyword>
<dbReference type="CDD" id="cd18731">
    <property type="entry name" value="PIN_NgFitB-like"/>
    <property type="match status" value="1"/>
</dbReference>
<organism evidence="10 11">
    <name type="scientific">Paractinoplanes deccanensis</name>
    <dbReference type="NCBI Taxonomy" id="113561"/>
    <lineage>
        <taxon>Bacteria</taxon>
        <taxon>Bacillati</taxon>
        <taxon>Actinomycetota</taxon>
        <taxon>Actinomycetes</taxon>
        <taxon>Micromonosporales</taxon>
        <taxon>Micromonosporaceae</taxon>
        <taxon>Paractinoplanes</taxon>
    </lineage>
</organism>
<evidence type="ECO:0000256" key="8">
    <source>
        <dbReference type="HAMAP-Rule" id="MF_00265"/>
    </source>
</evidence>
<dbReference type="InterPro" id="IPR050556">
    <property type="entry name" value="Type_II_TA_system_RNase"/>
</dbReference>
<evidence type="ECO:0000256" key="2">
    <source>
        <dbReference type="ARBA" id="ARBA00022649"/>
    </source>
</evidence>